<evidence type="ECO:0000313" key="2">
    <source>
        <dbReference type="EMBL" id="UVF62362.1"/>
    </source>
</evidence>
<protein>
    <submittedName>
        <fullName evidence="2">Uncharacterized protein</fullName>
    </submittedName>
</protein>
<reference evidence="2 3" key="1">
    <citation type="submission" date="2022-05" db="EMBL/GenBank/DDBJ databases">
        <title>Diverse viruses of marine archaea discovered using metagenomics.</title>
        <authorList>
            <person name="Zhou Y."/>
        </authorList>
    </citation>
    <scope>NUCLEOTIDE SEQUENCE [LARGE SCALE GENOMIC DNA]</scope>
    <source>
        <strain evidence="2">YSH_174770</strain>
    </source>
</reference>
<name>A0A976UB87_9CAUD</name>
<accession>A0A976UB87</accession>
<sequence length="54" mass="6214">MTEFTNMTKKQLVALVTEIHKEAKHMEAREKALEQQVAELQVSLEYTQGLLPTQ</sequence>
<dbReference type="Proteomes" id="UP001157003">
    <property type="component" value="Segment"/>
</dbReference>
<proteinExistence type="predicted"/>
<feature type="coiled-coil region" evidence="1">
    <location>
        <begin position="16"/>
        <end position="43"/>
    </location>
</feature>
<evidence type="ECO:0000313" key="3">
    <source>
        <dbReference type="Proteomes" id="UP001157003"/>
    </source>
</evidence>
<keyword evidence="3" id="KW-1185">Reference proteome</keyword>
<dbReference type="EMBL" id="ON649700">
    <property type="protein sequence ID" value="UVF62362.1"/>
    <property type="molecule type" value="Genomic_DNA"/>
</dbReference>
<keyword evidence="1" id="KW-0175">Coiled coil</keyword>
<organism evidence="2 3">
    <name type="scientific">Nitrososphaeria virus YSH_174770</name>
    <dbReference type="NCBI Taxonomy" id="3071322"/>
    <lineage>
        <taxon>Viruses</taxon>
        <taxon>Duplodnaviria</taxon>
        <taxon>Heunggongvirae</taxon>
        <taxon>Uroviricota</taxon>
        <taxon>Caudoviricetes</taxon>
        <taxon>Juravirales</taxon>
        <taxon>Yangangviridae</taxon>
        <taxon>Senitvirus</taxon>
        <taxon>Senitvirus yangshanense</taxon>
    </lineage>
</organism>
<evidence type="ECO:0000256" key="1">
    <source>
        <dbReference type="SAM" id="Coils"/>
    </source>
</evidence>